<feature type="non-terminal residue" evidence="2">
    <location>
        <position position="458"/>
    </location>
</feature>
<evidence type="ECO:0000256" key="1">
    <source>
        <dbReference type="SAM" id="MobiDB-lite"/>
    </source>
</evidence>
<name>A0A139GU33_9PEZI</name>
<reference evidence="2 3" key="1">
    <citation type="submission" date="2015-07" db="EMBL/GenBank/DDBJ databases">
        <title>Comparative genomics of the Sigatoka disease complex on banana suggests a link between parallel evolutionary changes in Pseudocercospora fijiensis and Pseudocercospora eumusae and increased virulence on the banana host.</title>
        <authorList>
            <person name="Chang T.-C."/>
            <person name="Salvucci A."/>
            <person name="Crous P.W."/>
            <person name="Stergiopoulos I."/>
        </authorList>
    </citation>
    <scope>NUCLEOTIDE SEQUENCE [LARGE SCALE GENOMIC DNA]</scope>
    <source>
        <strain evidence="2 3">CBS 114824</strain>
    </source>
</reference>
<gene>
    <name evidence="2" type="ORF">AC578_3848</name>
</gene>
<dbReference type="OrthoDB" id="10386040at2759"/>
<accession>A0A139GU33</accession>
<dbReference type="Proteomes" id="UP000070133">
    <property type="component" value="Unassembled WGS sequence"/>
</dbReference>
<dbReference type="EMBL" id="LFZN01000405">
    <property type="protein sequence ID" value="KXS93692.1"/>
    <property type="molecule type" value="Genomic_DNA"/>
</dbReference>
<proteinExistence type="predicted"/>
<comment type="caution">
    <text evidence="2">The sequence shown here is derived from an EMBL/GenBank/DDBJ whole genome shotgun (WGS) entry which is preliminary data.</text>
</comment>
<dbReference type="AlphaFoldDB" id="A0A139GU33"/>
<sequence length="458" mass="51689">MPDPSKIEEPRSLMTSTLQSLHSMRSVTRVSQRYYHHQTSIGWQSKCLALQRPLRTTEQARLKDGPTLSIKKISKHTLANCASKDSYLPCDAISTAFHRTGGVLDGTNDLRNTGAKDEALEEGVAEPKPGQVLSSGLDTKDADRASDAIADFEKLLIEGRAEVEDVRAILRTRKAQVLELPQSEQRQAAAIGRIGGRCLQWLWENRLDSLKEDIDGELAKDLCWFLHAEGLTSYVDRWIEVDVHEYASTGSKYYGHIKCAAVLLAAQVQSEAAWSVDGNYDTALEFLRSRKEHFNTVGLGDVPCWFPSSVQIQQFLLTEECLPVKDALFDWFLDFAQKLPGSGMSALALRLHHPSNPDAYAFLKAAPLLYSRYSKKPFDYRRISALSNYALRAEYILQLKGDFESSNTLQKLVMKYSYLTWGNRESIHQKCRNDPKLAHLHSEAEARKRQEEDAPRDL</sequence>
<feature type="region of interest" description="Disordered" evidence="1">
    <location>
        <begin position="117"/>
        <end position="138"/>
    </location>
</feature>
<evidence type="ECO:0000313" key="3">
    <source>
        <dbReference type="Proteomes" id="UP000070133"/>
    </source>
</evidence>
<keyword evidence="3" id="KW-1185">Reference proteome</keyword>
<evidence type="ECO:0000313" key="2">
    <source>
        <dbReference type="EMBL" id="KXS93692.1"/>
    </source>
</evidence>
<organism evidence="2 3">
    <name type="scientific">Pseudocercospora eumusae</name>
    <dbReference type="NCBI Taxonomy" id="321146"/>
    <lineage>
        <taxon>Eukaryota</taxon>
        <taxon>Fungi</taxon>
        <taxon>Dikarya</taxon>
        <taxon>Ascomycota</taxon>
        <taxon>Pezizomycotina</taxon>
        <taxon>Dothideomycetes</taxon>
        <taxon>Dothideomycetidae</taxon>
        <taxon>Mycosphaerellales</taxon>
        <taxon>Mycosphaerellaceae</taxon>
        <taxon>Pseudocercospora</taxon>
    </lineage>
</organism>
<protein>
    <submittedName>
        <fullName evidence="2">Uncharacterized protein</fullName>
    </submittedName>
</protein>